<dbReference type="Pfam" id="PF04140">
    <property type="entry name" value="ICMT"/>
    <property type="match status" value="1"/>
</dbReference>
<protein>
    <recommendedName>
        <fullName evidence="3 10">Protein-S-isoprenylcysteine O-methyltransferase</fullName>
        <ecNumber evidence="3 10">2.1.1.100</ecNumber>
    </recommendedName>
</protein>
<reference evidence="11 12" key="1">
    <citation type="journal article" date="2009" name="Nature">
        <title>Evolution of pathogenicity and sexual reproduction in eight Candida genomes.</title>
        <authorList>
            <person name="Butler G."/>
            <person name="Rasmussen M.D."/>
            <person name="Lin M.F."/>
            <person name="Santos M.A."/>
            <person name="Sakthikumar S."/>
            <person name="Munro C.A."/>
            <person name="Rheinbay E."/>
            <person name="Grabherr M."/>
            <person name="Forche A."/>
            <person name="Reedy J.L."/>
            <person name="Agrafioti I."/>
            <person name="Arnaud M.B."/>
            <person name="Bates S."/>
            <person name="Brown A.J."/>
            <person name="Brunke S."/>
            <person name="Costanzo M.C."/>
            <person name="Fitzpatrick D.A."/>
            <person name="de Groot P.W."/>
            <person name="Harris D."/>
            <person name="Hoyer L.L."/>
            <person name="Hube B."/>
            <person name="Klis F.M."/>
            <person name="Kodira C."/>
            <person name="Lennard N."/>
            <person name="Logue M.E."/>
            <person name="Martin R."/>
            <person name="Neiman A.M."/>
            <person name="Nikolaou E."/>
            <person name="Quail M.A."/>
            <person name="Quinn J."/>
            <person name="Santos M.C."/>
            <person name="Schmitzberger F.F."/>
            <person name="Sherlock G."/>
            <person name="Shah P."/>
            <person name="Silverstein K.A."/>
            <person name="Skrzypek M.S."/>
            <person name="Soll D."/>
            <person name="Staggs R."/>
            <person name="Stansfield I."/>
            <person name="Stumpf M.P."/>
            <person name="Sudbery P.E."/>
            <person name="Srikantha T."/>
            <person name="Zeng Q."/>
            <person name="Berman J."/>
            <person name="Berriman M."/>
            <person name="Heitman J."/>
            <person name="Gow N.A."/>
            <person name="Lorenz M.C."/>
            <person name="Birren B.W."/>
            <person name="Kellis M."/>
            <person name="Cuomo C.A."/>
        </authorList>
    </citation>
    <scope>NUCLEOTIDE SEQUENCE [LARGE SCALE GENOMIC DNA]</scope>
    <source>
        <strain evidence="12">ATCC 11503 / BCRC 21390 / CBS 2605 / JCM 1781 / NBRC 1676 / NRRL YB-4239</strain>
    </source>
</reference>
<dbReference type="Proteomes" id="UP000001996">
    <property type="component" value="Unassembled WGS sequence"/>
</dbReference>
<dbReference type="GeneID" id="5231091"/>
<comment type="catalytic activity">
    <reaction evidence="10">
        <text>[protein]-C-terminal S-[(2E,6E)-farnesyl]-L-cysteine + S-adenosyl-L-methionine = [protein]-C-terminal S-[(2E,6E)-farnesyl]-L-cysteine methyl ester + S-adenosyl-L-homocysteine</text>
        <dbReference type="Rhea" id="RHEA:21672"/>
        <dbReference type="Rhea" id="RHEA-COMP:12125"/>
        <dbReference type="Rhea" id="RHEA-COMP:12126"/>
        <dbReference type="ChEBI" id="CHEBI:57856"/>
        <dbReference type="ChEBI" id="CHEBI:59789"/>
        <dbReference type="ChEBI" id="CHEBI:90510"/>
        <dbReference type="ChEBI" id="CHEBI:90511"/>
        <dbReference type="EC" id="2.1.1.100"/>
    </reaction>
</comment>
<dbReference type="EMBL" id="CH981530">
    <property type="protein sequence ID" value="EDK46442.1"/>
    <property type="molecule type" value="Genomic_DNA"/>
</dbReference>
<sequence>MLLQVKDEATTSMKTKTETTITTTVATTKMNGVRTQNAIYKQSNVSLLEVFAVCFTLGLLFAIEIWSLFHSLRHSLLIWYCIFLECYFISEFSSSCLYQPSTVTSKSFLIYGVKGNGLFWFMQGLTVIEYLLTSSLSMWVPYWVSKLVSLVGTFSICIGLFIRHAAMKQCGDSFSHYIATKKLSHHKLKQDGIYGALRHPSYFGFWLFAIGIQLLLNNYVNFIVDIIVLHVFFKKRVAYEEYMLIQFYGEAYRRYQNRVGVYIPFIS</sequence>
<dbReference type="InterPro" id="IPR007269">
    <property type="entry name" value="ICMT_MeTrfase"/>
</dbReference>
<keyword evidence="9 10" id="KW-0472">Membrane</keyword>
<dbReference type="KEGG" id="lel:PVL30_005359"/>
<evidence type="ECO:0000256" key="1">
    <source>
        <dbReference type="ARBA" id="ARBA00004141"/>
    </source>
</evidence>
<keyword evidence="10" id="KW-0256">Endoplasmic reticulum</keyword>
<name>A5E4T4_LODEL</name>
<accession>A5E4T4</accession>
<feature type="transmembrane region" description="Helical" evidence="10">
    <location>
        <begin position="50"/>
        <end position="69"/>
    </location>
</feature>
<dbReference type="HOGENOM" id="CLU_065200_0_2_1"/>
<dbReference type="VEuPathDB" id="FungiDB:LELG_04623"/>
<feature type="transmembrane region" description="Helical" evidence="10">
    <location>
        <begin position="147"/>
        <end position="166"/>
    </location>
</feature>
<keyword evidence="5" id="KW-0808">Transferase</keyword>
<gene>
    <name evidence="11" type="ORF">LELG_04623</name>
</gene>
<keyword evidence="8 10" id="KW-1133">Transmembrane helix</keyword>
<dbReference type="AlphaFoldDB" id="A5E4T4"/>
<feature type="transmembrane region" description="Helical" evidence="10">
    <location>
        <begin position="76"/>
        <end position="98"/>
    </location>
</feature>
<keyword evidence="12" id="KW-1185">Reference proteome</keyword>
<keyword evidence="7 10" id="KW-0812">Transmembrane</keyword>
<dbReference type="OMA" id="GMVPQVW"/>
<evidence type="ECO:0000256" key="8">
    <source>
        <dbReference type="ARBA" id="ARBA00022989"/>
    </source>
</evidence>
<evidence type="ECO:0000256" key="6">
    <source>
        <dbReference type="ARBA" id="ARBA00022691"/>
    </source>
</evidence>
<dbReference type="GO" id="GO:0004671">
    <property type="term" value="F:protein C-terminal S-isoprenylcysteine carboxyl O-methyltransferase activity"/>
    <property type="evidence" value="ECO:0007669"/>
    <property type="project" value="UniProtKB-EC"/>
</dbReference>
<dbReference type="PANTHER" id="PTHR12714:SF9">
    <property type="entry name" value="PROTEIN-S-ISOPRENYLCYSTEINE O-METHYLTRANSFERASE"/>
    <property type="match status" value="1"/>
</dbReference>
<dbReference type="STRING" id="379508.A5E4T4"/>
<keyword evidence="6 10" id="KW-0949">S-adenosyl-L-methionine</keyword>
<evidence type="ECO:0000256" key="7">
    <source>
        <dbReference type="ARBA" id="ARBA00022692"/>
    </source>
</evidence>
<dbReference type="GO" id="GO:0032259">
    <property type="term" value="P:methylation"/>
    <property type="evidence" value="ECO:0007669"/>
    <property type="project" value="UniProtKB-KW"/>
</dbReference>
<dbReference type="OrthoDB" id="422086at2759"/>
<dbReference type="EC" id="2.1.1.100" evidence="3 10"/>
<comment type="similarity">
    <text evidence="2 10">Belongs to the class VI-like SAM-binding methyltransferase superfamily. Isoprenylcysteine carboxyl methyltransferase family.</text>
</comment>
<keyword evidence="4 10" id="KW-0489">Methyltransferase</keyword>
<evidence type="ECO:0000256" key="9">
    <source>
        <dbReference type="ARBA" id="ARBA00023136"/>
    </source>
</evidence>
<evidence type="ECO:0000256" key="4">
    <source>
        <dbReference type="ARBA" id="ARBA00022603"/>
    </source>
</evidence>
<organism evidence="11 12">
    <name type="scientific">Lodderomyces elongisporus (strain ATCC 11503 / CBS 2605 / JCM 1781 / NBRC 1676 / NRRL YB-4239)</name>
    <name type="common">Yeast</name>
    <name type="synonym">Saccharomyces elongisporus</name>
    <dbReference type="NCBI Taxonomy" id="379508"/>
    <lineage>
        <taxon>Eukaryota</taxon>
        <taxon>Fungi</taxon>
        <taxon>Dikarya</taxon>
        <taxon>Ascomycota</taxon>
        <taxon>Saccharomycotina</taxon>
        <taxon>Pichiomycetes</taxon>
        <taxon>Debaryomycetaceae</taxon>
        <taxon>Candida/Lodderomyces clade</taxon>
        <taxon>Lodderomyces</taxon>
    </lineage>
</organism>
<feature type="transmembrane region" description="Helical" evidence="10">
    <location>
        <begin position="205"/>
        <end position="233"/>
    </location>
</feature>
<comment type="subcellular location">
    <subcellularLocation>
        <location evidence="10">Endoplasmic reticulum membrane</location>
        <topology evidence="10">Multi-pass membrane protein</topology>
    </subcellularLocation>
    <subcellularLocation>
        <location evidence="1">Membrane</location>
        <topology evidence="1">Multi-pass membrane protein</topology>
    </subcellularLocation>
</comment>
<dbReference type="eggNOG" id="KOG2628">
    <property type="taxonomic scope" value="Eukaryota"/>
</dbReference>
<evidence type="ECO:0000256" key="10">
    <source>
        <dbReference type="RuleBase" id="RU362022"/>
    </source>
</evidence>
<dbReference type="PROSITE" id="PS51564">
    <property type="entry name" value="SAM_ICMT"/>
    <property type="match status" value="1"/>
</dbReference>
<evidence type="ECO:0000256" key="3">
    <source>
        <dbReference type="ARBA" id="ARBA00012151"/>
    </source>
</evidence>
<dbReference type="GO" id="GO:0005789">
    <property type="term" value="C:endoplasmic reticulum membrane"/>
    <property type="evidence" value="ECO:0007669"/>
    <property type="project" value="UniProtKB-SubCell"/>
</dbReference>
<dbReference type="InterPro" id="IPR025770">
    <property type="entry name" value="PPMT_MeTrfase"/>
</dbReference>
<dbReference type="Gene3D" id="1.20.120.1630">
    <property type="match status" value="1"/>
</dbReference>
<evidence type="ECO:0000313" key="11">
    <source>
        <dbReference type="EMBL" id="EDK46442.1"/>
    </source>
</evidence>
<dbReference type="InParanoid" id="A5E4T4"/>
<proteinExistence type="inferred from homology"/>
<evidence type="ECO:0000256" key="2">
    <source>
        <dbReference type="ARBA" id="ARBA00009140"/>
    </source>
</evidence>
<feature type="transmembrane region" description="Helical" evidence="10">
    <location>
        <begin position="118"/>
        <end position="140"/>
    </location>
</feature>
<evidence type="ECO:0000313" key="12">
    <source>
        <dbReference type="Proteomes" id="UP000001996"/>
    </source>
</evidence>
<evidence type="ECO:0000256" key="5">
    <source>
        <dbReference type="ARBA" id="ARBA00022679"/>
    </source>
</evidence>
<dbReference type="PANTHER" id="PTHR12714">
    <property type="entry name" value="PROTEIN-S ISOPRENYLCYSTEINE O-METHYLTRANSFERASE"/>
    <property type="match status" value="1"/>
</dbReference>